<dbReference type="PANTHER" id="PTHR45628">
    <property type="entry name" value="VOLTAGE-DEPENDENT CALCIUM CHANNEL TYPE A SUBUNIT ALPHA-1"/>
    <property type="match status" value="1"/>
</dbReference>
<keyword evidence="4" id="KW-0109">Calcium transport</keyword>
<name>A0A7S1B1X8_NOCSC</name>
<keyword evidence="2" id="KW-0813">Transport</keyword>
<feature type="transmembrane region" description="Helical" evidence="14">
    <location>
        <begin position="325"/>
        <end position="349"/>
    </location>
</feature>
<evidence type="ECO:0000256" key="6">
    <source>
        <dbReference type="ARBA" id="ARBA00022692"/>
    </source>
</evidence>
<evidence type="ECO:0000256" key="8">
    <source>
        <dbReference type="ARBA" id="ARBA00022882"/>
    </source>
</evidence>
<evidence type="ECO:0000256" key="10">
    <source>
        <dbReference type="ARBA" id="ARBA00023065"/>
    </source>
</evidence>
<feature type="domain" description="EF-hand" evidence="15">
    <location>
        <begin position="373"/>
        <end position="408"/>
    </location>
</feature>
<comment type="subcellular location">
    <subcellularLocation>
        <location evidence="1">Membrane</location>
        <topology evidence="1">Multi-pass membrane protein</topology>
    </subcellularLocation>
</comment>
<evidence type="ECO:0000256" key="2">
    <source>
        <dbReference type="ARBA" id="ARBA00022448"/>
    </source>
</evidence>
<dbReference type="GO" id="GO:0005891">
    <property type="term" value="C:voltage-gated calcium channel complex"/>
    <property type="evidence" value="ECO:0007669"/>
    <property type="project" value="TreeGrafter"/>
</dbReference>
<dbReference type="PANTHER" id="PTHR45628:SF7">
    <property type="entry name" value="VOLTAGE-DEPENDENT CALCIUM CHANNEL TYPE A SUBUNIT ALPHA-1"/>
    <property type="match status" value="1"/>
</dbReference>
<keyword evidence="9 14" id="KW-1133">Transmembrane helix</keyword>
<evidence type="ECO:0000256" key="5">
    <source>
        <dbReference type="ARBA" id="ARBA00022673"/>
    </source>
</evidence>
<dbReference type="InterPro" id="IPR011992">
    <property type="entry name" value="EF-hand-dom_pair"/>
</dbReference>
<dbReference type="InterPro" id="IPR018247">
    <property type="entry name" value="EF_Hand_1_Ca_BS"/>
</dbReference>
<dbReference type="SUPFAM" id="SSF81324">
    <property type="entry name" value="Voltage-gated potassium channels"/>
    <property type="match status" value="1"/>
</dbReference>
<feature type="transmembrane region" description="Helical" evidence="14">
    <location>
        <begin position="246"/>
        <end position="266"/>
    </location>
</feature>
<dbReference type="PROSITE" id="PS00018">
    <property type="entry name" value="EF_HAND_1"/>
    <property type="match status" value="2"/>
</dbReference>
<keyword evidence="5" id="KW-0107">Calcium channel</keyword>
<feature type="transmembrane region" description="Helical" evidence="14">
    <location>
        <begin position="177"/>
        <end position="197"/>
    </location>
</feature>
<dbReference type="EMBL" id="HBFQ01064046">
    <property type="protein sequence ID" value="CAD8871029.1"/>
    <property type="molecule type" value="Transcribed_RNA"/>
</dbReference>
<feature type="transmembrane region" description="Helical" evidence="14">
    <location>
        <begin position="87"/>
        <end position="110"/>
    </location>
</feature>
<accession>A0A7S1B1X8</accession>
<dbReference type="SUPFAM" id="SSF47473">
    <property type="entry name" value="EF-hand"/>
    <property type="match status" value="1"/>
</dbReference>
<evidence type="ECO:0000256" key="12">
    <source>
        <dbReference type="ARBA" id="ARBA00023180"/>
    </source>
</evidence>
<dbReference type="AlphaFoldDB" id="A0A7S1B1X8"/>
<sequence length="545" mass="63119">MSGDTKQQYTLLPASSLVLDPGKSHHHRQERRPRYSVVTNGEATIHSDRDWRFLSFVESKNFHYCQALIVALNVLVMAGQTDDPDFALWWYADNVFMVIYVVEIVCRLLYLSGSRHHGHHRSTHRHDTVSAKHLHHRVREERQDTEQTRTDSGHLENQGWTWCWCPSKDMYVHIVDVFIVLIGVVELWVGPLIQIIAEGSGSKHNWTWVEFMRLLRLLRLLWFIRIFPMAVNLIKGFGNMLQSFAMTFMVLLTFTWIHAVICTHFLGQGRAFGRNGDHGEFHEAVSLIEENFHSTTVSLFTLFRITTTDDWFAIAHPLIELDSRWMLLFIEFILFASWTMISVLTAVASDSMVAAASDRQEAQMRLQEVKRQQFREFLSQAFRDADVDQNNMLDKQEFNAMMTNQRIQDLMAASGATNDIRELEQNWEMLDIDGSGTLTIDEFVVGLGYLQEGLSTKHVLNSETEIKRLNMKAEQWLGSISLKMENMRRTNIELLAHLREQERDALEQLHSLSAWTQRTAKLHPSAFPPHVMVLLDPIESLKELD</sequence>
<keyword evidence="11 14" id="KW-0472">Membrane</keyword>
<evidence type="ECO:0000256" key="7">
    <source>
        <dbReference type="ARBA" id="ARBA00022837"/>
    </source>
</evidence>
<evidence type="ECO:0000256" key="4">
    <source>
        <dbReference type="ARBA" id="ARBA00022568"/>
    </source>
</evidence>
<dbReference type="CDD" id="cd00051">
    <property type="entry name" value="EFh"/>
    <property type="match status" value="1"/>
</dbReference>
<evidence type="ECO:0000256" key="9">
    <source>
        <dbReference type="ARBA" id="ARBA00022989"/>
    </source>
</evidence>
<keyword evidence="8" id="KW-0851">Voltage-gated channel</keyword>
<evidence type="ECO:0000256" key="14">
    <source>
        <dbReference type="SAM" id="Phobius"/>
    </source>
</evidence>
<keyword evidence="13" id="KW-0407">Ion channel</keyword>
<proteinExistence type="predicted"/>
<dbReference type="InterPro" id="IPR027359">
    <property type="entry name" value="Volt_channel_dom_sf"/>
</dbReference>
<evidence type="ECO:0000256" key="13">
    <source>
        <dbReference type="ARBA" id="ARBA00023303"/>
    </source>
</evidence>
<evidence type="ECO:0000259" key="15">
    <source>
        <dbReference type="PROSITE" id="PS50222"/>
    </source>
</evidence>
<dbReference type="GO" id="GO:0005509">
    <property type="term" value="F:calcium ion binding"/>
    <property type="evidence" value="ECO:0007669"/>
    <property type="project" value="InterPro"/>
</dbReference>
<keyword evidence="3" id="KW-0597">Phosphoprotein</keyword>
<dbReference type="InterPro" id="IPR002048">
    <property type="entry name" value="EF_hand_dom"/>
</dbReference>
<evidence type="ECO:0000313" key="16">
    <source>
        <dbReference type="EMBL" id="CAD8871029.1"/>
    </source>
</evidence>
<dbReference type="GO" id="GO:0008331">
    <property type="term" value="F:high voltage-gated calcium channel activity"/>
    <property type="evidence" value="ECO:0007669"/>
    <property type="project" value="TreeGrafter"/>
</dbReference>
<dbReference type="SMART" id="SM00054">
    <property type="entry name" value="EFh"/>
    <property type="match status" value="2"/>
</dbReference>
<evidence type="ECO:0000256" key="3">
    <source>
        <dbReference type="ARBA" id="ARBA00022553"/>
    </source>
</evidence>
<dbReference type="Gene3D" id="1.10.238.10">
    <property type="entry name" value="EF-hand"/>
    <property type="match status" value="1"/>
</dbReference>
<keyword evidence="10" id="KW-0406">Ion transport</keyword>
<dbReference type="Gene3D" id="1.10.287.70">
    <property type="match status" value="1"/>
</dbReference>
<feature type="transmembrane region" description="Helical" evidence="14">
    <location>
        <begin position="62"/>
        <end position="81"/>
    </location>
</feature>
<dbReference type="InterPro" id="IPR005821">
    <property type="entry name" value="Ion_trans_dom"/>
</dbReference>
<protein>
    <recommendedName>
        <fullName evidence="15">EF-hand domain-containing protein</fullName>
    </recommendedName>
</protein>
<keyword evidence="6 14" id="KW-0812">Transmembrane</keyword>
<keyword evidence="12" id="KW-0325">Glycoprotein</keyword>
<keyword evidence="7" id="KW-0106">Calcium</keyword>
<feature type="domain" description="EF-hand" evidence="15">
    <location>
        <begin position="418"/>
        <end position="453"/>
    </location>
</feature>
<dbReference type="InterPro" id="IPR050599">
    <property type="entry name" value="VDCC_alpha-1_subunit"/>
</dbReference>
<dbReference type="GO" id="GO:0098703">
    <property type="term" value="P:calcium ion import across plasma membrane"/>
    <property type="evidence" value="ECO:0007669"/>
    <property type="project" value="TreeGrafter"/>
</dbReference>
<evidence type="ECO:0000256" key="11">
    <source>
        <dbReference type="ARBA" id="ARBA00023136"/>
    </source>
</evidence>
<organism evidence="16">
    <name type="scientific">Noctiluca scintillans</name>
    <name type="common">Sea sparkle</name>
    <name type="synonym">Red tide dinoflagellate</name>
    <dbReference type="NCBI Taxonomy" id="2966"/>
    <lineage>
        <taxon>Eukaryota</taxon>
        <taxon>Sar</taxon>
        <taxon>Alveolata</taxon>
        <taxon>Dinophyceae</taxon>
        <taxon>Noctilucales</taxon>
        <taxon>Noctilucaceae</taxon>
        <taxon>Noctiluca</taxon>
    </lineage>
</organism>
<evidence type="ECO:0000256" key="1">
    <source>
        <dbReference type="ARBA" id="ARBA00004141"/>
    </source>
</evidence>
<gene>
    <name evidence="16" type="ORF">NSCI0253_LOCUS45386</name>
</gene>
<dbReference type="Gene3D" id="1.20.120.350">
    <property type="entry name" value="Voltage-gated potassium channels. Chain C"/>
    <property type="match status" value="1"/>
</dbReference>
<dbReference type="Pfam" id="PF00520">
    <property type="entry name" value="Ion_trans"/>
    <property type="match status" value="1"/>
</dbReference>
<reference evidence="16" key="1">
    <citation type="submission" date="2021-01" db="EMBL/GenBank/DDBJ databases">
        <authorList>
            <person name="Corre E."/>
            <person name="Pelletier E."/>
            <person name="Niang G."/>
            <person name="Scheremetjew M."/>
            <person name="Finn R."/>
            <person name="Kale V."/>
            <person name="Holt S."/>
            <person name="Cochrane G."/>
            <person name="Meng A."/>
            <person name="Brown T."/>
            <person name="Cohen L."/>
        </authorList>
    </citation>
    <scope>NUCLEOTIDE SEQUENCE</scope>
</reference>
<dbReference type="Pfam" id="PF13202">
    <property type="entry name" value="EF-hand_5"/>
    <property type="match status" value="1"/>
</dbReference>
<dbReference type="PROSITE" id="PS50222">
    <property type="entry name" value="EF_HAND_2"/>
    <property type="match status" value="2"/>
</dbReference>